<feature type="region of interest" description="Disordered" evidence="3">
    <location>
        <begin position="45"/>
        <end position="270"/>
    </location>
</feature>
<dbReference type="Gene3D" id="1.10.720.30">
    <property type="entry name" value="SAP domain"/>
    <property type="match status" value="1"/>
</dbReference>
<dbReference type="PROSITE" id="PS50800">
    <property type="entry name" value="SAP"/>
    <property type="match status" value="1"/>
</dbReference>
<dbReference type="SUPFAM" id="SSF68906">
    <property type="entry name" value="SAP domain"/>
    <property type="match status" value="1"/>
</dbReference>
<feature type="compositionally biased region" description="Acidic residues" evidence="3">
    <location>
        <begin position="54"/>
        <end position="65"/>
    </location>
</feature>
<dbReference type="InterPro" id="IPR052240">
    <property type="entry name" value="SAP_domain_ribonucleoprotein"/>
</dbReference>
<feature type="compositionally biased region" description="Basic and acidic residues" evidence="3">
    <location>
        <begin position="252"/>
        <end position="261"/>
    </location>
</feature>
<feature type="compositionally biased region" description="Low complexity" evidence="3">
    <location>
        <begin position="66"/>
        <end position="77"/>
    </location>
</feature>
<evidence type="ECO:0000313" key="5">
    <source>
        <dbReference type="EMBL" id="CAF9907022.1"/>
    </source>
</evidence>
<organism evidence="5 6">
    <name type="scientific">Alectoria fallacina</name>
    <dbReference type="NCBI Taxonomy" id="1903189"/>
    <lineage>
        <taxon>Eukaryota</taxon>
        <taxon>Fungi</taxon>
        <taxon>Dikarya</taxon>
        <taxon>Ascomycota</taxon>
        <taxon>Pezizomycotina</taxon>
        <taxon>Lecanoromycetes</taxon>
        <taxon>OSLEUM clade</taxon>
        <taxon>Lecanoromycetidae</taxon>
        <taxon>Lecanorales</taxon>
        <taxon>Lecanorineae</taxon>
        <taxon>Parmeliaceae</taxon>
        <taxon>Alectoria</taxon>
    </lineage>
</organism>
<accession>A0A8H3EMY7</accession>
<feature type="compositionally biased region" description="Polar residues" evidence="3">
    <location>
        <begin position="82"/>
        <end position="94"/>
    </location>
</feature>
<protein>
    <recommendedName>
        <fullName evidence="4">SAP domain-containing protein</fullName>
    </recommendedName>
</protein>
<proteinExistence type="inferred from homology"/>
<dbReference type="AlphaFoldDB" id="A0A8H3EMY7"/>
<dbReference type="InterPro" id="IPR003034">
    <property type="entry name" value="SAP_dom"/>
</dbReference>
<dbReference type="Pfam" id="PF18592">
    <property type="entry name" value="Tho1_MOS11_C"/>
    <property type="match status" value="1"/>
</dbReference>
<feature type="compositionally biased region" description="Basic and acidic residues" evidence="3">
    <location>
        <begin position="184"/>
        <end position="202"/>
    </location>
</feature>
<evidence type="ECO:0000256" key="2">
    <source>
        <dbReference type="ARBA" id="ARBA00046328"/>
    </source>
</evidence>
<evidence type="ECO:0000259" key="4">
    <source>
        <dbReference type="PROSITE" id="PS50800"/>
    </source>
</evidence>
<dbReference type="GO" id="GO:0016973">
    <property type="term" value="P:poly(A)+ mRNA export from nucleus"/>
    <property type="evidence" value="ECO:0007669"/>
    <property type="project" value="TreeGrafter"/>
</dbReference>
<reference evidence="5" key="1">
    <citation type="submission" date="2021-03" db="EMBL/GenBank/DDBJ databases">
        <authorList>
            <person name="Tagirdzhanova G."/>
        </authorList>
    </citation>
    <scope>NUCLEOTIDE SEQUENCE</scope>
</reference>
<dbReference type="SMART" id="SM00513">
    <property type="entry name" value="SAP"/>
    <property type="match status" value="1"/>
</dbReference>
<keyword evidence="1" id="KW-0597">Phosphoprotein</keyword>
<evidence type="ECO:0000313" key="6">
    <source>
        <dbReference type="Proteomes" id="UP000664203"/>
    </source>
</evidence>
<dbReference type="OrthoDB" id="445357at2759"/>
<gene>
    <name evidence="5" type="ORF">ALECFALPRED_003044</name>
</gene>
<dbReference type="InterPro" id="IPR036361">
    <property type="entry name" value="SAP_dom_sf"/>
</dbReference>
<dbReference type="PANTHER" id="PTHR46551">
    <property type="entry name" value="SAP DOMAIN-CONTAINING RIBONUCLEOPROTEIN"/>
    <property type="match status" value="1"/>
</dbReference>
<feature type="compositionally biased region" description="Basic and acidic residues" evidence="3">
    <location>
        <begin position="114"/>
        <end position="134"/>
    </location>
</feature>
<name>A0A8H3EMY7_9LECA</name>
<evidence type="ECO:0000256" key="1">
    <source>
        <dbReference type="ARBA" id="ARBA00022553"/>
    </source>
</evidence>
<evidence type="ECO:0000256" key="3">
    <source>
        <dbReference type="SAM" id="MobiDB-lite"/>
    </source>
</evidence>
<dbReference type="InterPro" id="IPR040746">
    <property type="entry name" value="THO1_MOS11_C"/>
</dbReference>
<feature type="compositionally biased region" description="Basic and acidic residues" evidence="3">
    <location>
        <begin position="209"/>
        <end position="245"/>
    </location>
</feature>
<dbReference type="GO" id="GO:0005634">
    <property type="term" value="C:nucleus"/>
    <property type="evidence" value="ECO:0007669"/>
    <property type="project" value="TreeGrafter"/>
</dbReference>
<comment type="caution">
    <text evidence="5">The sequence shown here is derived from an EMBL/GenBank/DDBJ whole genome shotgun (WGS) entry which is preliminary data.</text>
</comment>
<comment type="similarity">
    <text evidence="2">Belongs to the SAP domain-containing ribonucleoprotein family.</text>
</comment>
<dbReference type="EMBL" id="CAJPDR010000020">
    <property type="protein sequence ID" value="CAF9907022.1"/>
    <property type="molecule type" value="Genomic_DNA"/>
</dbReference>
<keyword evidence="6" id="KW-1185">Reference proteome</keyword>
<dbReference type="PANTHER" id="PTHR46551:SF1">
    <property type="entry name" value="SAP DOMAIN-CONTAINING RIBONUCLEOPROTEIN"/>
    <property type="match status" value="1"/>
</dbReference>
<feature type="domain" description="SAP" evidence="4">
    <location>
        <begin position="5"/>
        <end position="39"/>
    </location>
</feature>
<dbReference type="Proteomes" id="UP000664203">
    <property type="component" value="Unassembled WGS sequence"/>
</dbReference>
<sequence length="270" mass="28581">MSTDYAKKKNAELEDLLKARSLPHTGKKADLIARLQQYDIEQAAKSNTATTAGAEDEIDWEDDAAVAEPTGAAAKAAGGLGQPTNPTAVPNQIVDTDPSKTRDLTVDPPAPTTDDAKDVAPVEDNKATEADKKKSLPSIGIKATTLDDELAKRQKRAARFGIQESDEDALKALERAKKFGTGDAGDKVAVKGLDEALPERAAKGKKRGRGGDDGGGRDGREKRSRVRDGGRNGRERTGTSKDGVKKAGSGLSDKDKSAAEARKKRFTAMT</sequence>
<feature type="compositionally biased region" description="Basic and acidic residues" evidence="3">
    <location>
        <begin position="168"/>
        <end position="177"/>
    </location>
</feature>
<dbReference type="Pfam" id="PF02037">
    <property type="entry name" value="SAP"/>
    <property type="match status" value="1"/>
</dbReference>